<organism evidence="2 3">
    <name type="scientific">Chitinophaga niastensis</name>
    <dbReference type="NCBI Taxonomy" id="536980"/>
    <lineage>
        <taxon>Bacteria</taxon>
        <taxon>Pseudomonadati</taxon>
        <taxon>Bacteroidota</taxon>
        <taxon>Chitinophagia</taxon>
        <taxon>Chitinophagales</taxon>
        <taxon>Chitinophagaceae</taxon>
        <taxon>Chitinophaga</taxon>
    </lineage>
</organism>
<dbReference type="PANTHER" id="PTHR31151">
    <property type="entry name" value="PROLINE-TRNA LIGASE (DUF1680)"/>
    <property type="match status" value="1"/>
</dbReference>
<keyword evidence="2" id="KW-0378">Hydrolase</keyword>
<dbReference type="InterPro" id="IPR012878">
    <property type="entry name" value="Beta-AFase-like_GH127_cat"/>
</dbReference>
<dbReference type="Pfam" id="PF07944">
    <property type="entry name" value="Beta-AFase-like_GH127_cat"/>
    <property type="match status" value="1"/>
</dbReference>
<comment type="caution">
    <text evidence="2">The sequence shown here is derived from an EMBL/GenBank/DDBJ whole genome shotgun (WGS) entry which is preliminary data.</text>
</comment>
<sequence length="167" mass="18941">MRELALCQQNSHSGYIGAFPNDDKLWTEVAAGDIRSRGFDLNGAWSPWYTVHKIMAGLLDAWLYCNNAEALRVNKGLADWTGNVIKNLTEEQMQKMLICEYGGMAETYGTTISTEDINKYKESRFYTISYAIPEHLMKGKQTINIRFVPKVNNSAGPLYGCRMLKEI</sequence>
<accession>A0A2P8HJ50</accession>
<dbReference type="PANTHER" id="PTHR31151:SF0">
    <property type="entry name" value="PROLINE-TRNA LIGASE (DUF1680)"/>
    <property type="match status" value="1"/>
</dbReference>
<evidence type="ECO:0000313" key="3">
    <source>
        <dbReference type="Proteomes" id="UP000240971"/>
    </source>
</evidence>
<dbReference type="AlphaFoldDB" id="A0A2P8HJ50"/>
<name>A0A2P8HJ50_CHINA</name>
<feature type="domain" description="Non-reducing end beta-L-arabinofuranosidase-like GH127 catalytic" evidence="1">
    <location>
        <begin position="2"/>
        <end position="108"/>
    </location>
</feature>
<dbReference type="Proteomes" id="UP000240971">
    <property type="component" value="Unassembled WGS sequence"/>
</dbReference>
<keyword evidence="3" id="KW-1185">Reference proteome</keyword>
<proteinExistence type="predicted"/>
<evidence type="ECO:0000313" key="2">
    <source>
        <dbReference type="EMBL" id="PSL46242.1"/>
    </source>
</evidence>
<dbReference type="OrthoDB" id="9757939at2"/>
<gene>
    <name evidence="2" type="ORF">CLV51_103218</name>
</gene>
<evidence type="ECO:0000259" key="1">
    <source>
        <dbReference type="Pfam" id="PF07944"/>
    </source>
</evidence>
<protein>
    <submittedName>
        <fullName evidence="2">Beta-L-arabinofuranosidase (Glycosyl hydrolase family 127)</fullName>
    </submittedName>
</protein>
<reference evidence="2 3" key="1">
    <citation type="submission" date="2018-03" db="EMBL/GenBank/DDBJ databases">
        <title>Genomic Encyclopedia of Archaeal and Bacterial Type Strains, Phase II (KMG-II): from individual species to whole genera.</title>
        <authorList>
            <person name="Goeker M."/>
        </authorList>
    </citation>
    <scope>NUCLEOTIDE SEQUENCE [LARGE SCALE GENOMIC DNA]</scope>
    <source>
        <strain evidence="2 3">DSM 24859</strain>
    </source>
</reference>
<dbReference type="GO" id="GO:0016787">
    <property type="term" value="F:hydrolase activity"/>
    <property type="evidence" value="ECO:0007669"/>
    <property type="project" value="UniProtKB-KW"/>
</dbReference>
<dbReference type="EMBL" id="PYAW01000003">
    <property type="protein sequence ID" value="PSL46242.1"/>
    <property type="molecule type" value="Genomic_DNA"/>
</dbReference>